<keyword evidence="1" id="KW-0813">Transport</keyword>
<evidence type="ECO:0000256" key="4">
    <source>
        <dbReference type="ARBA" id="ARBA00022967"/>
    </source>
</evidence>
<evidence type="ECO:0000313" key="6">
    <source>
        <dbReference type="EMBL" id="WHY83912.1"/>
    </source>
</evidence>
<dbReference type="Pfam" id="PF00005">
    <property type="entry name" value="ABC_tran"/>
    <property type="match status" value="1"/>
</dbReference>
<name>A0AA95MIV1_9BACI</name>
<dbReference type="SUPFAM" id="SSF52540">
    <property type="entry name" value="P-loop containing nucleoside triphosphate hydrolases"/>
    <property type="match status" value="1"/>
</dbReference>
<dbReference type="PROSITE" id="PS00211">
    <property type="entry name" value="ABC_TRANSPORTER_1"/>
    <property type="match status" value="1"/>
</dbReference>
<evidence type="ECO:0000256" key="3">
    <source>
        <dbReference type="ARBA" id="ARBA00022840"/>
    </source>
</evidence>
<dbReference type="PANTHER" id="PTHR42794">
    <property type="entry name" value="HEMIN IMPORT ATP-BINDING PROTEIN HMUV"/>
    <property type="match status" value="1"/>
</dbReference>
<dbReference type="Gene3D" id="3.40.50.300">
    <property type="entry name" value="P-loop containing nucleotide triphosphate hydrolases"/>
    <property type="match status" value="1"/>
</dbReference>
<evidence type="ECO:0000256" key="1">
    <source>
        <dbReference type="ARBA" id="ARBA00022448"/>
    </source>
</evidence>
<dbReference type="SMART" id="SM00382">
    <property type="entry name" value="AAA"/>
    <property type="match status" value="1"/>
</dbReference>
<dbReference type="InterPro" id="IPR003439">
    <property type="entry name" value="ABC_transporter-like_ATP-bd"/>
</dbReference>
<dbReference type="KEGG" id="nnv:QNH39_14580"/>
<evidence type="ECO:0000259" key="5">
    <source>
        <dbReference type="PROSITE" id="PS50893"/>
    </source>
</evidence>
<dbReference type="PANTHER" id="PTHR42794:SF1">
    <property type="entry name" value="HEMIN IMPORT ATP-BINDING PROTEIN HMUV"/>
    <property type="match status" value="1"/>
</dbReference>
<dbReference type="InterPro" id="IPR003593">
    <property type="entry name" value="AAA+_ATPase"/>
</dbReference>
<reference evidence="6" key="1">
    <citation type="submission" date="2023-05" db="EMBL/GenBank/DDBJ databases">
        <title>Comparative genomics of Bacillaceae isolates and their secondary metabolite potential.</title>
        <authorList>
            <person name="Song L."/>
            <person name="Nielsen L.J."/>
            <person name="Mohite O."/>
            <person name="Xu X."/>
            <person name="Weber T."/>
            <person name="Kovacs A.T."/>
        </authorList>
    </citation>
    <scope>NUCLEOTIDE SEQUENCE</scope>
    <source>
        <strain evidence="6">XLM17</strain>
    </source>
</reference>
<evidence type="ECO:0000313" key="7">
    <source>
        <dbReference type="Proteomes" id="UP001178288"/>
    </source>
</evidence>
<dbReference type="PROSITE" id="PS50893">
    <property type="entry name" value="ABC_TRANSPORTER_2"/>
    <property type="match status" value="1"/>
</dbReference>
<evidence type="ECO:0000256" key="2">
    <source>
        <dbReference type="ARBA" id="ARBA00022741"/>
    </source>
</evidence>
<dbReference type="InterPro" id="IPR017871">
    <property type="entry name" value="ABC_transporter-like_CS"/>
</dbReference>
<keyword evidence="3" id="KW-0067">ATP-binding</keyword>
<dbReference type="RefSeq" id="WP_066087810.1">
    <property type="nucleotide sequence ID" value="NZ_CP126114.1"/>
</dbReference>
<dbReference type="InterPro" id="IPR002808">
    <property type="entry name" value="AdoCbi_amidolase"/>
</dbReference>
<organism evidence="6 7">
    <name type="scientific">Neobacillus novalis</name>
    <dbReference type="NCBI Taxonomy" id="220687"/>
    <lineage>
        <taxon>Bacteria</taxon>
        <taxon>Bacillati</taxon>
        <taxon>Bacillota</taxon>
        <taxon>Bacilli</taxon>
        <taxon>Bacillales</taxon>
        <taxon>Bacillaceae</taxon>
        <taxon>Neobacillus</taxon>
    </lineage>
</organism>
<gene>
    <name evidence="6" type="ORF">QNH39_14580</name>
</gene>
<dbReference type="GO" id="GO:0005524">
    <property type="term" value="F:ATP binding"/>
    <property type="evidence" value="ECO:0007669"/>
    <property type="project" value="UniProtKB-KW"/>
</dbReference>
<keyword evidence="7" id="KW-1185">Reference proteome</keyword>
<dbReference type="InterPro" id="IPR027417">
    <property type="entry name" value="P-loop_NTPase"/>
</dbReference>
<proteinExistence type="predicted"/>
<dbReference type="FunFam" id="3.40.50.300:FF:000134">
    <property type="entry name" value="Iron-enterobactin ABC transporter ATP-binding protein"/>
    <property type="match status" value="1"/>
</dbReference>
<sequence length="503" mass="56172">MIKVQRLVGGYTYPPIINGVDVEIEQGEFFALLGPNGSGKTTLFKLITGQLPITEGRISISSKEIASLSKLEKAKKIAVLTQEAHVSFDYTVEEIVSLGRYPHQKGLLKQLSKKDLDVMEEVMELTNIHHFKTTPFRMLSGGEKQRVLLAKALAQEPEILLLDEPTNHLDIKHTFQMLDLLKDRQQRRGLTIFAILHDLNVASLYADRIALLHHGRILDVGDVDTLRKADQLKKVYEVEVTPGSHPTLPKPQLLMTPSYTDSSRPFYFKNSYRIKQTKNYFHIQFEHPLRTISNGVIGDGIQWVKHVCNFHVDRNYNGSEPKKDLQSWMTDYSIPYVQAVGMMTAVMLEDVVIVKKEIEGIHMLAIVTAGVGNAVDITKRSFLGAVQTVGTINTMVFIDAHFTDGALVNGYMSATEGKVKALNDLKIEDPESHTLATGTSTDSLVLGLTQQGEKTPYAGSGTIVGRGIGQMVYQATHEALKKYLKRVHEEGYRTTSERVGVMR</sequence>
<dbReference type="EMBL" id="CP126114">
    <property type="protein sequence ID" value="WHY83912.1"/>
    <property type="molecule type" value="Genomic_DNA"/>
</dbReference>
<protein>
    <submittedName>
        <fullName evidence="6">Adenosylcobinamide amidohydrolase</fullName>
    </submittedName>
</protein>
<dbReference type="CDD" id="cd03214">
    <property type="entry name" value="ABC_Iron-Siderophores_B12_Hemin"/>
    <property type="match status" value="1"/>
</dbReference>
<dbReference type="Pfam" id="PF01955">
    <property type="entry name" value="CbiZ"/>
    <property type="match status" value="1"/>
</dbReference>
<keyword evidence="2" id="KW-0547">Nucleotide-binding</keyword>
<dbReference type="GO" id="GO:0016887">
    <property type="term" value="F:ATP hydrolysis activity"/>
    <property type="evidence" value="ECO:0007669"/>
    <property type="project" value="InterPro"/>
</dbReference>
<accession>A0AA95MIV1</accession>
<dbReference type="Proteomes" id="UP001178288">
    <property type="component" value="Chromosome"/>
</dbReference>
<feature type="domain" description="ABC transporter" evidence="5">
    <location>
        <begin position="2"/>
        <end position="239"/>
    </location>
</feature>
<dbReference type="AlphaFoldDB" id="A0AA95MIV1"/>
<keyword evidence="4" id="KW-1278">Translocase</keyword>